<proteinExistence type="predicted"/>
<dbReference type="EMBL" id="CABFNO020001479">
    <property type="protein sequence ID" value="CAG9991303.1"/>
    <property type="molecule type" value="Genomic_DNA"/>
</dbReference>
<accession>A0A9N9Y2H1</accession>
<dbReference type="Proteomes" id="UP000754883">
    <property type="component" value="Unassembled WGS sequence"/>
</dbReference>
<dbReference type="AlphaFoldDB" id="A0A9N9Y2H1"/>
<gene>
    <name evidence="1" type="ORF">CBYS24578_00006117</name>
</gene>
<reference evidence="1 2" key="2">
    <citation type="submission" date="2021-10" db="EMBL/GenBank/DDBJ databases">
        <authorList>
            <person name="Piombo E."/>
        </authorList>
    </citation>
    <scope>NUCLEOTIDE SEQUENCE [LARGE SCALE GENOMIC DNA]</scope>
</reference>
<reference evidence="2" key="1">
    <citation type="submission" date="2019-06" db="EMBL/GenBank/DDBJ databases">
        <authorList>
            <person name="Broberg M."/>
        </authorList>
    </citation>
    <scope>NUCLEOTIDE SEQUENCE [LARGE SCALE GENOMIC DNA]</scope>
</reference>
<dbReference type="OrthoDB" id="10330728at2759"/>
<evidence type="ECO:0000313" key="1">
    <source>
        <dbReference type="EMBL" id="CAG9991303.1"/>
    </source>
</evidence>
<name>A0A9N9Y2H1_9HYPO</name>
<protein>
    <submittedName>
        <fullName evidence="1">Uncharacterized protein</fullName>
    </submittedName>
</protein>
<sequence length="267" mass="30614">MADTSHLELIPPGESGCGVQLPNSNENPPIHQSLVNCWDALSKSKYWIKSRLVTAAFEIRLPNPKITHRFLPPRRIITTRLSGLLQIERRGDTDDHLRLGINLSQQFTGELSEDQMDILRDTWKCIVRWMTCRTGIGFTKWCFLWSRNLCSLMMYGASEEQIWAWFEGRVLCMSPGESDCRFEKEFSEKMSRIINEHESSEDNEGLLQAVSSEVLAEKPLYNIWSRFLQAIMLAIYSIATSKFETASFSEARRLLVLIGEGHPALQL</sequence>
<comment type="caution">
    <text evidence="1">The sequence shown here is derived from an EMBL/GenBank/DDBJ whole genome shotgun (WGS) entry which is preliminary data.</text>
</comment>
<keyword evidence="2" id="KW-1185">Reference proteome</keyword>
<organism evidence="1 2">
    <name type="scientific">Clonostachys byssicola</name>
    <dbReference type="NCBI Taxonomy" id="160290"/>
    <lineage>
        <taxon>Eukaryota</taxon>
        <taxon>Fungi</taxon>
        <taxon>Dikarya</taxon>
        <taxon>Ascomycota</taxon>
        <taxon>Pezizomycotina</taxon>
        <taxon>Sordariomycetes</taxon>
        <taxon>Hypocreomycetidae</taxon>
        <taxon>Hypocreales</taxon>
        <taxon>Bionectriaceae</taxon>
        <taxon>Clonostachys</taxon>
    </lineage>
</organism>
<evidence type="ECO:0000313" key="2">
    <source>
        <dbReference type="Proteomes" id="UP000754883"/>
    </source>
</evidence>